<evidence type="ECO:0000313" key="5">
    <source>
        <dbReference type="Proteomes" id="UP000268192"/>
    </source>
</evidence>
<dbReference type="RefSeq" id="WP_126008870.1">
    <property type="nucleotide sequence ID" value="NZ_CP032509.1"/>
</dbReference>
<reference evidence="4 5" key="1">
    <citation type="submission" date="2018-09" db="EMBL/GenBank/DDBJ databases">
        <title>Marinorhizobium profundi gen. nov., sp. nov., isolated from a deep-sea sediment sample from the New Britain Trench and proposal of Marinorhizobiaceae fam. nov. in the order Rhizobiales of the class Alphaproteobacteria.</title>
        <authorList>
            <person name="Cao J."/>
        </authorList>
    </citation>
    <scope>NUCLEOTIDE SEQUENCE [LARGE SCALE GENOMIC DNA]</scope>
    <source>
        <strain evidence="4 5">WS11</strain>
    </source>
</reference>
<organism evidence="4 5">
    <name type="scientific">Georhizobium profundi</name>
    <dbReference type="NCBI Taxonomy" id="2341112"/>
    <lineage>
        <taxon>Bacteria</taxon>
        <taxon>Pseudomonadati</taxon>
        <taxon>Pseudomonadota</taxon>
        <taxon>Alphaproteobacteria</taxon>
        <taxon>Hyphomicrobiales</taxon>
        <taxon>Rhizobiaceae</taxon>
        <taxon>Georhizobium</taxon>
    </lineage>
</organism>
<dbReference type="PANTHER" id="PTHR42937:SF1">
    <property type="entry name" value="DIAMINOPROPIONATE AMMONIA-LYASE"/>
    <property type="match status" value="1"/>
</dbReference>
<evidence type="ECO:0000256" key="1">
    <source>
        <dbReference type="ARBA" id="ARBA00001933"/>
    </source>
</evidence>
<evidence type="ECO:0000256" key="2">
    <source>
        <dbReference type="ARBA" id="ARBA00022898"/>
    </source>
</evidence>
<dbReference type="Proteomes" id="UP000268192">
    <property type="component" value="Chromosome"/>
</dbReference>
<dbReference type="OrthoDB" id="34584at2"/>
<dbReference type="Pfam" id="PF00291">
    <property type="entry name" value="PALP"/>
    <property type="match status" value="1"/>
</dbReference>
<evidence type="ECO:0000313" key="4">
    <source>
        <dbReference type="EMBL" id="AZN71023.1"/>
    </source>
</evidence>
<dbReference type="AlphaFoldDB" id="A0A3Q8XMF2"/>
<keyword evidence="5" id="KW-1185">Reference proteome</keyword>
<dbReference type="EMBL" id="CP032509">
    <property type="protein sequence ID" value="AZN71023.1"/>
    <property type="molecule type" value="Genomic_DNA"/>
</dbReference>
<dbReference type="PANTHER" id="PTHR42937">
    <property type="match status" value="1"/>
</dbReference>
<dbReference type="InterPro" id="IPR036052">
    <property type="entry name" value="TrpB-like_PALP_sf"/>
</dbReference>
<protein>
    <submittedName>
        <fullName evidence="4">Pyridoxal-phosphate dependent enzyme</fullName>
    </submittedName>
</protein>
<gene>
    <name evidence="4" type="ORF">D5400_06800</name>
</gene>
<feature type="domain" description="Tryptophan synthase beta chain-like PALP" evidence="3">
    <location>
        <begin position="38"/>
        <end position="348"/>
    </location>
</feature>
<dbReference type="InterPro" id="IPR001926">
    <property type="entry name" value="TrpB-like_PALP"/>
</dbReference>
<comment type="cofactor">
    <cofactor evidence="1">
        <name>pyridoxal 5'-phosphate</name>
        <dbReference type="ChEBI" id="CHEBI:597326"/>
    </cofactor>
</comment>
<proteinExistence type="predicted"/>
<name>A0A3Q8XMF2_9HYPH</name>
<sequence>MYRANPWKAKDLPADLATLPQVADDAGPVLTLLSRCPSYRPTPLLHISSLGASIGGAGLCVKDETARMGLGSFKALGAAYAIARDAVAAAGDDNLASALAGRTYVTASAGNHGMSVAAGARVFGAHAVIFISETVSDEIAGRLRGKGARVVRQGHDYEASMAAAAEAADANGWTLLSDSTWPGYTTPALDVMAGYLALAEEIVNEMVTPPTHVFLQAGVGGFAAAMLARFRNAWGSDGFEALVVEPAFAPCIMESLVAGRAVRADGPVSAIGRLDCKEPSHVALATIARLADGCLTVTEEEAADAASMLFTVGIATTPSGAAGFAGAIGYEKAVGGLGPDARVLVVVTEGT</sequence>
<evidence type="ECO:0000259" key="3">
    <source>
        <dbReference type="Pfam" id="PF00291"/>
    </source>
</evidence>
<dbReference type="KEGG" id="abaw:D5400_06800"/>
<keyword evidence="2" id="KW-0663">Pyridoxal phosphate</keyword>
<dbReference type="SUPFAM" id="SSF53686">
    <property type="entry name" value="Tryptophan synthase beta subunit-like PLP-dependent enzymes"/>
    <property type="match status" value="1"/>
</dbReference>
<accession>A0A3Q8XMF2</accession>
<dbReference type="Gene3D" id="3.40.50.1100">
    <property type="match status" value="2"/>
</dbReference>